<reference evidence="2 3" key="1">
    <citation type="submission" date="2019-12" db="EMBL/GenBank/DDBJ databases">
        <title>Streptomyces sp. strain T44 isolated from rhizosphere soil of Broussonetia papyrifera.</title>
        <authorList>
            <person name="Mo P."/>
        </authorList>
    </citation>
    <scope>NUCLEOTIDE SEQUENCE [LARGE SCALE GENOMIC DNA]</scope>
    <source>
        <strain evidence="2 3">T44</strain>
    </source>
</reference>
<evidence type="ECO:0000313" key="3">
    <source>
        <dbReference type="Proteomes" id="UP000436138"/>
    </source>
</evidence>
<keyword evidence="3" id="KW-1185">Reference proteome</keyword>
<dbReference type="GO" id="GO:0008967">
    <property type="term" value="F:phosphoglycolate phosphatase activity"/>
    <property type="evidence" value="ECO:0007669"/>
    <property type="project" value="TreeGrafter"/>
</dbReference>
<dbReference type="EMBL" id="CP047020">
    <property type="protein sequence ID" value="QHA08063.1"/>
    <property type="molecule type" value="Genomic_DNA"/>
</dbReference>
<evidence type="ECO:0000259" key="1">
    <source>
        <dbReference type="PROSITE" id="PS50991"/>
    </source>
</evidence>
<dbReference type="PROSITE" id="PS50991">
    <property type="entry name" value="PYR_CT"/>
    <property type="match status" value="1"/>
</dbReference>
<protein>
    <submittedName>
        <fullName evidence="2">HAD hydrolase-like protein</fullName>
    </submittedName>
</protein>
<dbReference type="Pfam" id="PF13419">
    <property type="entry name" value="HAD_2"/>
    <property type="match status" value="1"/>
</dbReference>
<dbReference type="InterPro" id="IPR023198">
    <property type="entry name" value="PGP-like_dom2"/>
</dbReference>
<dbReference type="PANTHER" id="PTHR43434:SF1">
    <property type="entry name" value="PHOSPHOGLYCOLATE PHOSPHATASE"/>
    <property type="match status" value="1"/>
</dbReference>
<dbReference type="KEGG" id="sbro:GQF42_36630"/>
<dbReference type="InterPro" id="IPR023214">
    <property type="entry name" value="HAD_sf"/>
</dbReference>
<dbReference type="Gene3D" id="3.20.20.70">
    <property type="entry name" value="Aldolase class I"/>
    <property type="match status" value="1"/>
</dbReference>
<dbReference type="GO" id="GO:0006281">
    <property type="term" value="P:DNA repair"/>
    <property type="evidence" value="ECO:0007669"/>
    <property type="project" value="TreeGrafter"/>
</dbReference>
<organism evidence="2 3">
    <name type="scientific">Streptomyces broussonetiae</name>
    <dbReference type="NCBI Taxonomy" id="2686304"/>
    <lineage>
        <taxon>Bacteria</taxon>
        <taxon>Bacillati</taxon>
        <taxon>Actinomycetota</taxon>
        <taxon>Actinomycetes</taxon>
        <taxon>Kitasatosporales</taxon>
        <taxon>Streptomycetaceae</taxon>
        <taxon>Streptomyces</taxon>
    </lineage>
</organism>
<dbReference type="InterPro" id="IPR050155">
    <property type="entry name" value="HAD-like_hydrolase_sf"/>
</dbReference>
<name>A0A6I6N5E8_9ACTN</name>
<accession>A0A6I6N5E8</accession>
<dbReference type="InterPro" id="IPR000891">
    <property type="entry name" value="PYR_CT"/>
</dbReference>
<dbReference type="RefSeq" id="WP_158927115.1">
    <property type="nucleotide sequence ID" value="NZ_CP047020.1"/>
</dbReference>
<dbReference type="SUPFAM" id="SSF56784">
    <property type="entry name" value="HAD-like"/>
    <property type="match status" value="1"/>
</dbReference>
<dbReference type="AlphaFoldDB" id="A0A6I6N5E8"/>
<feature type="domain" description="Pyruvate carboxyltransferase" evidence="1">
    <location>
        <begin position="6"/>
        <end position="267"/>
    </location>
</feature>
<gene>
    <name evidence="2" type="ORF">GQF42_36630</name>
</gene>
<dbReference type="GO" id="GO:0005829">
    <property type="term" value="C:cytosol"/>
    <property type="evidence" value="ECO:0007669"/>
    <property type="project" value="TreeGrafter"/>
</dbReference>
<dbReference type="SFLD" id="SFLDG01129">
    <property type="entry name" value="C1.5:_HAD__Beta-PGM__Phosphata"/>
    <property type="match status" value="1"/>
</dbReference>
<dbReference type="SFLD" id="SFLDS00003">
    <property type="entry name" value="Haloacid_Dehalogenase"/>
    <property type="match status" value="1"/>
</dbReference>
<dbReference type="PANTHER" id="PTHR43434">
    <property type="entry name" value="PHOSPHOGLYCOLATE PHOSPHATASE"/>
    <property type="match status" value="1"/>
</dbReference>
<dbReference type="Gene3D" id="3.40.50.1000">
    <property type="entry name" value="HAD superfamily/HAD-like"/>
    <property type="match status" value="1"/>
</dbReference>
<dbReference type="Gene3D" id="1.10.150.240">
    <property type="entry name" value="Putative phosphatase, domain 2"/>
    <property type="match status" value="1"/>
</dbReference>
<keyword evidence="2" id="KW-0378">Hydrolase</keyword>
<dbReference type="Pfam" id="PF00682">
    <property type="entry name" value="HMGL-like"/>
    <property type="match status" value="1"/>
</dbReference>
<dbReference type="InterPro" id="IPR013785">
    <property type="entry name" value="Aldolase_TIM"/>
</dbReference>
<dbReference type="InterPro" id="IPR041492">
    <property type="entry name" value="HAD_2"/>
</dbReference>
<dbReference type="InterPro" id="IPR036412">
    <property type="entry name" value="HAD-like_sf"/>
</dbReference>
<dbReference type="SUPFAM" id="SSF51569">
    <property type="entry name" value="Aldolase"/>
    <property type="match status" value="1"/>
</dbReference>
<sequence>MDRVGLTVLDCTLRDGGYYTNWNFDTALVEEYLAACPGLGIDVVELGYVRLTKDGFGPYGQLPEGLTPNLRKALPEDHELRFAVMVDAADLVGPPPAEVGGLLREKLAPGSLPVELVRVAVRYDKAADVTDAVGSLREAGYGVCLNLMQIDLASADELSACLGAVVAMGPLEAVYMADSLGSLRPERTAELVELFRTGQDAPVGIHAHDNQGFALHNTVVAAQSGALWLDGTVYGMGRGAGNTRIEQLLPVLGEGPDRLQPLMELIVRHFHPLMDRYRWGPSGLYAIAGMRDIHPTYVQRIEETASLGAEEKLRAIGFLAQASSAGFSAALLDEALARASGERLADVLARYPVVVFDLDGVLVDSNELKVECVRAAFAGFPGNLVERFTDEFRRTFGRSRREHFVAFHRMSVEHGLASPDFEAFYDQHAGAYADQLARRYPEAPLCAHAAETVQGLAARDIPLYVATGTLGDEAVKVLDAGGLLGAFRAVLGGEEPKSRRLAEILRQAGADARDVVLVGDSRQDVLAADELGIDFLLVTRYGFFPPDQVLRDRPGRPARIVTDLRPNAPVRVLTGLDG</sequence>
<proteinExistence type="predicted"/>
<dbReference type="Proteomes" id="UP000436138">
    <property type="component" value="Chromosome"/>
</dbReference>
<evidence type="ECO:0000313" key="2">
    <source>
        <dbReference type="EMBL" id="QHA08063.1"/>
    </source>
</evidence>